<dbReference type="GO" id="GO:0046872">
    <property type="term" value="F:metal ion binding"/>
    <property type="evidence" value="ECO:0007669"/>
    <property type="project" value="UniProtKB-KW"/>
</dbReference>
<dbReference type="KEGG" id="minf:MESINF_1718"/>
<dbReference type="Pfam" id="PF01966">
    <property type="entry name" value="HD"/>
    <property type="match status" value="1"/>
</dbReference>
<protein>
    <recommendedName>
        <fullName evidence="1">bis(5'-nucleosyl)-tetraphosphatase (symmetrical)</fullName>
        <ecNumber evidence="1">3.6.1.41</ecNumber>
    </recommendedName>
</protein>
<dbReference type="InterPro" id="IPR006674">
    <property type="entry name" value="HD_domain"/>
</dbReference>
<dbReference type="GO" id="GO:0000166">
    <property type="term" value="F:nucleotide binding"/>
    <property type="evidence" value="ECO:0007669"/>
    <property type="project" value="UniProtKB-KW"/>
</dbReference>
<dbReference type="CDD" id="cd00077">
    <property type="entry name" value="HDc"/>
    <property type="match status" value="1"/>
</dbReference>
<dbReference type="SUPFAM" id="SSF109604">
    <property type="entry name" value="HD-domain/PDEase-like"/>
    <property type="match status" value="1"/>
</dbReference>
<dbReference type="GO" id="GO:0008803">
    <property type="term" value="F:bis(5'-nucleosyl)-tetraphosphatase (symmetrical) activity"/>
    <property type="evidence" value="ECO:0007669"/>
    <property type="project" value="UniProtKB-EC"/>
</dbReference>
<keyword evidence="5" id="KW-0408">Iron</keyword>
<keyword evidence="2" id="KW-0479">Metal-binding</keyword>
<feature type="domain" description="HD" evidence="7">
    <location>
        <begin position="38"/>
        <end position="147"/>
    </location>
</feature>
<evidence type="ECO:0000259" key="7">
    <source>
        <dbReference type="Pfam" id="PF01966"/>
    </source>
</evidence>
<evidence type="ECO:0000256" key="4">
    <source>
        <dbReference type="ARBA" id="ARBA00022801"/>
    </source>
</evidence>
<dbReference type="InterPro" id="IPR051094">
    <property type="entry name" value="Diverse_Catalytic_Enzymes"/>
</dbReference>
<gene>
    <name evidence="8" type="ORF">MESINF_1718</name>
</gene>
<dbReference type="PANTHER" id="PTHR35795:SF1">
    <property type="entry name" value="BIS(5'-NUCLEOSYL)-TETRAPHOSPHATASE, SYMMETRICAL"/>
    <property type="match status" value="1"/>
</dbReference>
<evidence type="ECO:0000256" key="6">
    <source>
        <dbReference type="ARBA" id="ARBA00049417"/>
    </source>
</evidence>
<keyword evidence="3" id="KW-0547">Nucleotide-binding</keyword>
<evidence type="ECO:0000256" key="3">
    <source>
        <dbReference type="ARBA" id="ARBA00022741"/>
    </source>
</evidence>
<accession>A0A7Z7PRU5</accession>
<dbReference type="InterPro" id="IPR003607">
    <property type="entry name" value="HD/PDEase_dom"/>
</dbReference>
<keyword evidence="9" id="KW-1185">Reference proteome</keyword>
<dbReference type="Gene3D" id="1.10.3210.10">
    <property type="entry name" value="Hypothetical protein af1432"/>
    <property type="match status" value="1"/>
</dbReference>
<evidence type="ECO:0000256" key="1">
    <source>
        <dbReference type="ARBA" id="ARBA00012506"/>
    </source>
</evidence>
<evidence type="ECO:0000256" key="5">
    <source>
        <dbReference type="ARBA" id="ARBA00023004"/>
    </source>
</evidence>
<organism evidence="8 9">
    <name type="scientific">Mesotoga infera</name>
    <dbReference type="NCBI Taxonomy" id="1236046"/>
    <lineage>
        <taxon>Bacteria</taxon>
        <taxon>Thermotogati</taxon>
        <taxon>Thermotogota</taxon>
        <taxon>Thermotogae</taxon>
        <taxon>Kosmotogales</taxon>
        <taxon>Kosmotogaceae</taxon>
        <taxon>Mesotoga</taxon>
    </lineage>
</organism>
<comment type="catalytic activity">
    <reaction evidence="6">
        <text>P(1),P(4)-bis(5'-adenosyl) tetraphosphate + H2O = 2 ADP + 2 H(+)</text>
        <dbReference type="Rhea" id="RHEA:24252"/>
        <dbReference type="ChEBI" id="CHEBI:15377"/>
        <dbReference type="ChEBI" id="CHEBI:15378"/>
        <dbReference type="ChEBI" id="CHEBI:58141"/>
        <dbReference type="ChEBI" id="CHEBI:456216"/>
        <dbReference type="EC" id="3.6.1.41"/>
    </reaction>
</comment>
<dbReference type="PANTHER" id="PTHR35795">
    <property type="entry name" value="SLR1885 PROTEIN"/>
    <property type="match status" value="1"/>
</dbReference>
<dbReference type="EC" id="3.6.1.41" evidence="1"/>
<evidence type="ECO:0000313" key="9">
    <source>
        <dbReference type="Proteomes" id="UP000250796"/>
    </source>
</evidence>
<dbReference type="Proteomes" id="UP000250796">
    <property type="component" value="Chromosome MESINF"/>
</dbReference>
<sequence>MKSANAGFLREVGIIMRRNSPVAEDLVKKARSLCTASRLEHIMGVERLAVELSRLHGEDEEKASLAALGHDIFRDLPGGELLRLAALYDLEPCALELKQPVLLHGKVAASHIRVEYGIDGDIFESIYWHVSGYRSLSRLAKILMVADMGEETRQFTQADEIRKLAKGDLEKSFLNVIRLKIQWSLNSEKCLLPETVLAWNYCIGGADYVSD</sequence>
<reference evidence="8 9" key="1">
    <citation type="submission" date="2017-01" db="EMBL/GenBank/DDBJ databases">
        <authorList>
            <person name="Erauso G."/>
        </authorList>
    </citation>
    <scope>NUCLEOTIDE SEQUENCE [LARGE SCALE GENOMIC DNA]</scope>
    <source>
        <strain evidence="8">MESINF1</strain>
    </source>
</reference>
<evidence type="ECO:0000313" key="8">
    <source>
        <dbReference type="EMBL" id="SSC13162.1"/>
    </source>
</evidence>
<name>A0A7Z7PRU5_9BACT</name>
<proteinExistence type="predicted"/>
<dbReference type="AlphaFoldDB" id="A0A7Z7PRU5"/>
<dbReference type="NCBIfam" id="TIGR00488">
    <property type="entry name" value="bis(5'-nucleosyl)-tetraphosphatase (symmetrical) YqeK"/>
    <property type="match status" value="1"/>
</dbReference>
<dbReference type="InterPro" id="IPR005249">
    <property type="entry name" value="YqeK"/>
</dbReference>
<evidence type="ECO:0000256" key="2">
    <source>
        <dbReference type="ARBA" id="ARBA00022723"/>
    </source>
</evidence>
<dbReference type="EMBL" id="LS974202">
    <property type="protein sequence ID" value="SSC13162.1"/>
    <property type="molecule type" value="Genomic_DNA"/>
</dbReference>
<keyword evidence="4 8" id="KW-0378">Hydrolase</keyword>